<dbReference type="PROSITE" id="PS52015">
    <property type="entry name" value="TONB_CTD"/>
    <property type="match status" value="1"/>
</dbReference>
<dbReference type="GO" id="GO:0005886">
    <property type="term" value="C:plasma membrane"/>
    <property type="evidence" value="ECO:0007669"/>
    <property type="project" value="UniProtKB-SubCell"/>
</dbReference>
<dbReference type="GO" id="GO:0055085">
    <property type="term" value="P:transmembrane transport"/>
    <property type="evidence" value="ECO:0007669"/>
    <property type="project" value="InterPro"/>
</dbReference>
<keyword evidence="8 11" id="KW-1133">Transmembrane helix</keyword>
<evidence type="ECO:0000256" key="1">
    <source>
        <dbReference type="ARBA" id="ARBA00004383"/>
    </source>
</evidence>
<feature type="region of interest" description="Disordered" evidence="10">
    <location>
        <begin position="53"/>
        <end position="73"/>
    </location>
</feature>
<dbReference type="PANTHER" id="PTHR33446:SF2">
    <property type="entry name" value="PROTEIN TONB"/>
    <property type="match status" value="1"/>
</dbReference>
<comment type="similarity">
    <text evidence="2">Belongs to the TonB family.</text>
</comment>
<dbReference type="InterPro" id="IPR051045">
    <property type="entry name" value="TonB-dependent_transducer"/>
</dbReference>
<evidence type="ECO:0000256" key="8">
    <source>
        <dbReference type="ARBA" id="ARBA00022989"/>
    </source>
</evidence>
<keyword evidence="9 11" id="KW-0472">Membrane</keyword>
<gene>
    <name evidence="13" type="ORF">CWS72_21540</name>
</gene>
<dbReference type="InterPro" id="IPR037682">
    <property type="entry name" value="TonB_C"/>
</dbReference>
<dbReference type="GO" id="GO:0015031">
    <property type="term" value="P:protein transport"/>
    <property type="evidence" value="ECO:0007669"/>
    <property type="project" value="UniProtKB-KW"/>
</dbReference>
<evidence type="ECO:0000256" key="11">
    <source>
        <dbReference type="SAM" id="Phobius"/>
    </source>
</evidence>
<dbReference type="OrthoDB" id="9792439at2"/>
<comment type="caution">
    <text evidence="13">The sequence shown here is derived from an EMBL/GenBank/DDBJ whole genome shotgun (WGS) entry which is preliminary data.</text>
</comment>
<dbReference type="EMBL" id="PIUM01000031">
    <property type="protein sequence ID" value="PKU22510.1"/>
    <property type="molecule type" value="Genomic_DNA"/>
</dbReference>
<keyword evidence="7" id="KW-0653">Protein transport</keyword>
<feature type="domain" description="TonB C-terminal" evidence="12">
    <location>
        <begin position="122"/>
        <end position="212"/>
    </location>
</feature>
<organism evidence="13 14">
    <name type="scientific">Telmatospirillum siberiense</name>
    <dbReference type="NCBI Taxonomy" id="382514"/>
    <lineage>
        <taxon>Bacteria</taxon>
        <taxon>Pseudomonadati</taxon>
        <taxon>Pseudomonadota</taxon>
        <taxon>Alphaproteobacteria</taxon>
        <taxon>Rhodospirillales</taxon>
        <taxon>Rhodospirillaceae</taxon>
        <taxon>Telmatospirillum</taxon>
    </lineage>
</organism>
<dbReference type="AlphaFoldDB" id="A0A2N3PQ32"/>
<feature type="transmembrane region" description="Helical" evidence="11">
    <location>
        <begin position="12"/>
        <end position="34"/>
    </location>
</feature>
<evidence type="ECO:0000256" key="9">
    <source>
        <dbReference type="ARBA" id="ARBA00023136"/>
    </source>
</evidence>
<name>A0A2N3PQ32_9PROT</name>
<comment type="subcellular location">
    <subcellularLocation>
        <location evidence="1">Cell inner membrane</location>
        <topology evidence="1">Single-pass membrane protein</topology>
        <orientation evidence="1">Periplasmic side</orientation>
    </subcellularLocation>
</comment>
<keyword evidence="4" id="KW-1003">Cell membrane</keyword>
<evidence type="ECO:0000256" key="4">
    <source>
        <dbReference type="ARBA" id="ARBA00022475"/>
    </source>
</evidence>
<dbReference type="Pfam" id="PF03544">
    <property type="entry name" value="TonB_C"/>
    <property type="match status" value="1"/>
</dbReference>
<dbReference type="SUPFAM" id="SSF74653">
    <property type="entry name" value="TolA/TonB C-terminal domain"/>
    <property type="match status" value="1"/>
</dbReference>
<dbReference type="Gene3D" id="3.30.1150.10">
    <property type="match status" value="1"/>
</dbReference>
<keyword evidence="3" id="KW-0813">Transport</keyword>
<evidence type="ECO:0000256" key="7">
    <source>
        <dbReference type="ARBA" id="ARBA00022927"/>
    </source>
</evidence>
<evidence type="ECO:0000256" key="10">
    <source>
        <dbReference type="SAM" id="MobiDB-lite"/>
    </source>
</evidence>
<sequence length="212" mass="22957">MEFAQQPLPSRRFAGLAVVLLLHGVLIYALATGLGRQAVEVLRKPLETRIIEEIKPPPPPERTLPPPPKLEAPPPPYIPPPEVVVRTPPPKAIAAVTTVKPAEPSPPPVVREAPVVRAAVRVPPVIDAARSCRQPEYPAVSRRLEETGAVILQFLIDVDGSVLQSKVDSSSGHSRLDEAAIAALSKCRFKAGSVDGVPEQSWAKIRYVWKLD</sequence>
<keyword evidence="5" id="KW-0997">Cell inner membrane</keyword>
<accession>A0A2N3PQ32</accession>
<dbReference type="NCBIfam" id="TIGR01352">
    <property type="entry name" value="tonB_Cterm"/>
    <property type="match status" value="1"/>
</dbReference>
<keyword evidence="14" id="KW-1185">Reference proteome</keyword>
<dbReference type="RefSeq" id="WP_101252708.1">
    <property type="nucleotide sequence ID" value="NZ_PIUM01000031.1"/>
</dbReference>
<evidence type="ECO:0000256" key="5">
    <source>
        <dbReference type="ARBA" id="ARBA00022519"/>
    </source>
</evidence>
<evidence type="ECO:0000256" key="6">
    <source>
        <dbReference type="ARBA" id="ARBA00022692"/>
    </source>
</evidence>
<proteinExistence type="inferred from homology"/>
<keyword evidence="6 11" id="KW-0812">Transmembrane</keyword>
<feature type="compositionally biased region" description="Pro residues" evidence="10">
    <location>
        <begin position="56"/>
        <end position="73"/>
    </location>
</feature>
<reference evidence="14" key="1">
    <citation type="submission" date="2017-12" db="EMBL/GenBank/DDBJ databases">
        <title>Draft genome sequence of Telmatospirillum siberiense 26-4b1T, an acidotolerant peatland alphaproteobacterium potentially involved in sulfur cycling.</title>
        <authorList>
            <person name="Hausmann B."/>
            <person name="Pjevac P."/>
            <person name="Schreck K."/>
            <person name="Herbold C.W."/>
            <person name="Daims H."/>
            <person name="Wagner M."/>
            <person name="Pester M."/>
            <person name="Loy A."/>
        </authorList>
    </citation>
    <scope>NUCLEOTIDE SEQUENCE [LARGE SCALE GENOMIC DNA]</scope>
    <source>
        <strain evidence="14">26-4b1</strain>
    </source>
</reference>
<dbReference type="PANTHER" id="PTHR33446">
    <property type="entry name" value="PROTEIN TONB-RELATED"/>
    <property type="match status" value="1"/>
</dbReference>
<dbReference type="InterPro" id="IPR006260">
    <property type="entry name" value="TonB/TolA_C"/>
</dbReference>
<evidence type="ECO:0000313" key="14">
    <source>
        <dbReference type="Proteomes" id="UP000233293"/>
    </source>
</evidence>
<protein>
    <submittedName>
        <fullName evidence="13">Energy transducer TonB</fullName>
    </submittedName>
</protein>
<evidence type="ECO:0000256" key="2">
    <source>
        <dbReference type="ARBA" id="ARBA00006555"/>
    </source>
</evidence>
<dbReference type="Proteomes" id="UP000233293">
    <property type="component" value="Unassembled WGS sequence"/>
</dbReference>
<evidence type="ECO:0000313" key="13">
    <source>
        <dbReference type="EMBL" id="PKU22510.1"/>
    </source>
</evidence>
<evidence type="ECO:0000259" key="12">
    <source>
        <dbReference type="PROSITE" id="PS52015"/>
    </source>
</evidence>
<evidence type="ECO:0000256" key="3">
    <source>
        <dbReference type="ARBA" id="ARBA00022448"/>
    </source>
</evidence>